<gene>
    <name evidence="2" type="ORF">IFM12276_40000</name>
</gene>
<feature type="compositionally biased region" description="Polar residues" evidence="1">
    <location>
        <begin position="116"/>
        <end position="139"/>
    </location>
</feature>
<evidence type="ECO:0000313" key="3">
    <source>
        <dbReference type="Proteomes" id="UP001317870"/>
    </source>
</evidence>
<dbReference type="EMBL" id="AP026978">
    <property type="protein sequence ID" value="BDU00972.1"/>
    <property type="molecule type" value="Genomic_DNA"/>
</dbReference>
<organism evidence="2 3">
    <name type="scientific">Nocardia sputorum</name>
    <dbReference type="NCBI Taxonomy" id="2984338"/>
    <lineage>
        <taxon>Bacteria</taxon>
        <taxon>Bacillati</taxon>
        <taxon>Actinomycetota</taxon>
        <taxon>Actinomycetes</taxon>
        <taxon>Mycobacteriales</taxon>
        <taxon>Nocardiaceae</taxon>
        <taxon>Nocardia</taxon>
    </lineage>
</organism>
<evidence type="ECO:0000256" key="1">
    <source>
        <dbReference type="SAM" id="MobiDB-lite"/>
    </source>
</evidence>
<name>A0ABN6U6Y8_9NOCA</name>
<evidence type="ECO:0000313" key="2">
    <source>
        <dbReference type="EMBL" id="BDU00972.1"/>
    </source>
</evidence>
<proteinExistence type="predicted"/>
<sequence length="139" mass="15370">MWWPKSCCRQCCFVSRPGWPEQLARFEAAPAEAFKHVVDEYVAVALNRNSGLFGPGKSLTDRLRRDGAHDVLALAEAELDRCRWAVYRVRRCYTAPARARRAVDTVAHGSRAETGRSCTGSPQGCRSRARSTVTTPGCG</sequence>
<keyword evidence="3" id="KW-1185">Reference proteome</keyword>
<protein>
    <submittedName>
        <fullName evidence="2">Uncharacterized protein</fullName>
    </submittedName>
</protein>
<dbReference type="Proteomes" id="UP001317870">
    <property type="component" value="Chromosome"/>
</dbReference>
<reference evidence="2 3" key="1">
    <citation type="submission" date="2022-11" db="EMBL/GenBank/DDBJ databases">
        <title>Genome Sequencing of Nocardia sp. ON39_IFM12276 and assembly.</title>
        <authorList>
            <person name="Shimojima M."/>
            <person name="Toyokawa M."/>
            <person name="Uesaka K."/>
        </authorList>
    </citation>
    <scope>NUCLEOTIDE SEQUENCE [LARGE SCALE GENOMIC DNA]</scope>
    <source>
        <strain evidence="2 3">IFM 12276</strain>
    </source>
</reference>
<accession>A0ABN6U6Y8</accession>
<feature type="region of interest" description="Disordered" evidence="1">
    <location>
        <begin position="110"/>
        <end position="139"/>
    </location>
</feature>